<feature type="domain" description="G-protein coupled receptors family 1 profile" evidence="11">
    <location>
        <begin position="1"/>
        <end position="310"/>
    </location>
</feature>
<evidence type="ECO:0000313" key="12">
    <source>
        <dbReference type="EMBL" id="KPM05592.1"/>
    </source>
</evidence>
<evidence type="ECO:0000256" key="10">
    <source>
        <dbReference type="SAM" id="Phobius"/>
    </source>
</evidence>
<dbReference type="OrthoDB" id="6419947at2759"/>
<keyword evidence="7 12" id="KW-0675">Receptor</keyword>
<gene>
    <name evidence="12" type="ORF">QR98_0040570</name>
</gene>
<dbReference type="EMBL" id="JXLN01010372">
    <property type="protein sequence ID" value="KPM05592.1"/>
    <property type="molecule type" value="Genomic_DNA"/>
</dbReference>
<evidence type="ECO:0000313" key="13">
    <source>
        <dbReference type="Proteomes" id="UP000616769"/>
    </source>
</evidence>
<comment type="caution">
    <text evidence="12">The sequence shown here is derived from an EMBL/GenBank/DDBJ whole genome shotgun (WGS) entry which is preliminary data.</text>
</comment>
<name>A0A132A3M3_SARSC</name>
<dbReference type="GO" id="GO:0008188">
    <property type="term" value="F:neuropeptide receptor activity"/>
    <property type="evidence" value="ECO:0007669"/>
    <property type="project" value="TreeGrafter"/>
</dbReference>
<dbReference type="Gene3D" id="1.20.1070.10">
    <property type="entry name" value="Rhodopsin 7-helix transmembrane proteins"/>
    <property type="match status" value="2"/>
</dbReference>
<evidence type="ECO:0000256" key="7">
    <source>
        <dbReference type="ARBA" id="ARBA00023170"/>
    </source>
</evidence>
<feature type="transmembrane region" description="Helical" evidence="10">
    <location>
        <begin position="32"/>
        <end position="53"/>
    </location>
</feature>
<dbReference type="PROSITE" id="PS50262">
    <property type="entry name" value="G_PROTEIN_RECEP_F1_2"/>
    <property type="match status" value="1"/>
</dbReference>
<feature type="compositionally biased region" description="Low complexity" evidence="9">
    <location>
        <begin position="210"/>
        <end position="220"/>
    </location>
</feature>
<dbReference type="InterPro" id="IPR017452">
    <property type="entry name" value="GPCR_Rhodpsn_7TM"/>
</dbReference>
<protein>
    <submittedName>
        <fullName evidence="12">Seven transmembrane receptor-like protein 1</fullName>
    </submittedName>
</protein>
<proteinExistence type="inferred from homology"/>
<feature type="transmembrane region" description="Helical" evidence="10">
    <location>
        <begin position="94"/>
        <end position="110"/>
    </location>
</feature>
<feature type="transmembrane region" description="Helical" evidence="10">
    <location>
        <begin position="244"/>
        <end position="271"/>
    </location>
</feature>
<reference evidence="12 13" key="1">
    <citation type="journal article" date="2015" name="Parasit. Vectors">
        <title>Draft genome of the scabies mite.</title>
        <authorList>
            <person name="Rider S.D.Jr."/>
            <person name="Morgan M.S."/>
            <person name="Arlian L.G."/>
        </authorList>
    </citation>
    <scope>NUCLEOTIDE SEQUENCE [LARGE SCALE GENOMIC DNA]</scope>
    <source>
        <strain evidence="12">Arlian Lab</strain>
    </source>
</reference>
<evidence type="ECO:0000256" key="8">
    <source>
        <dbReference type="ARBA" id="ARBA00023224"/>
    </source>
</evidence>
<keyword evidence="4 10" id="KW-1133">Transmembrane helix</keyword>
<feature type="region of interest" description="Disordered" evidence="9">
    <location>
        <begin position="121"/>
        <end position="167"/>
    </location>
</feature>
<dbReference type="Pfam" id="PF00001">
    <property type="entry name" value="7tm_1"/>
    <property type="match status" value="1"/>
</dbReference>
<evidence type="ECO:0000256" key="3">
    <source>
        <dbReference type="ARBA" id="ARBA00022692"/>
    </source>
</evidence>
<dbReference type="SUPFAM" id="SSF81321">
    <property type="entry name" value="Family A G protein-coupled receptor-like"/>
    <property type="match status" value="1"/>
</dbReference>
<keyword evidence="8" id="KW-0807">Transducer</keyword>
<sequence length="345" mass="39824">MKIVLKNSTLKNFSKGFYKCREAWPSFLHKQVFTIFLDVVLLIGPLVIMVMTYSSIALTLRNNIHCDRKSSKSNQGDNHSPHQRLYKNFGSCRFKFSIIFFLIVLILMTIDGQKVHRTLTTTNSTSKGTTEKLSPEGQRKNHKRKLSTRSFTRDGMSPKEPNTAILIQTNDSYDSSKSYSYQQKRLIRNDLHNSDTSTDGQKHLDDYENSHSNSNSSIAGSSTIRTKLRINYNNQRGSNRQRRIITMLFVVVIEFFICWSPIFILDTMALYRPAMVYGTSKKFSDWIGIDIISLCHLLCFCSSCTNPITYCFMNRRFRDHFKSLFRCQTVNQNSQTITQNLSSAK</sequence>
<keyword evidence="3 10" id="KW-0812">Transmembrane</keyword>
<evidence type="ECO:0000256" key="1">
    <source>
        <dbReference type="ARBA" id="ARBA00004141"/>
    </source>
</evidence>
<keyword evidence="6 10" id="KW-0472">Membrane</keyword>
<evidence type="ECO:0000256" key="6">
    <source>
        <dbReference type="ARBA" id="ARBA00023136"/>
    </source>
</evidence>
<dbReference type="PRINTS" id="PR00237">
    <property type="entry name" value="GPCRRHODOPSN"/>
</dbReference>
<feature type="compositionally biased region" description="Basic and acidic residues" evidence="9">
    <location>
        <begin position="200"/>
        <end position="209"/>
    </location>
</feature>
<comment type="similarity">
    <text evidence="2">Belongs to the G-protein coupled receptor 1 family.</text>
</comment>
<dbReference type="Proteomes" id="UP000616769">
    <property type="component" value="Unassembled WGS sequence"/>
</dbReference>
<evidence type="ECO:0000256" key="9">
    <source>
        <dbReference type="SAM" id="MobiDB-lite"/>
    </source>
</evidence>
<accession>A0A132A3M3</accession>
<dbReference type="GO" id="GO:0005886">
    <property type="term" value="C:plasma membrane"/>
    <property type="evidence" value="ECO:0007669"/>
    <property type="project" value="TreeGrafter"/>
</dbReference>
<organism evidence="12 13">
    <name type="scientific">Sarcoptes scabiei</name>
    <name type="common">Itch mite</name>
    <name type="synonym">Acarus scabiei</name>
    <dbReference type="NCBI Taxonomy" id="52283"/>
    <lineage>
        <taxon>Eukaryota</taxon>
        <taxon>Metazoa</taxon>
        <taxon>Ecdysozoa</taxon>
        <taxon>Arthropoda</taxon>
        <taxon>Chelicerata</taxon>
        <taxon>Arachnida</taxon>
        <taxon>Acari</taxon>
        <taxon>Acariformes</taxon>
        <taxon>Sarcoptiformes</taxon>
        <taxon>Astigmata</taxon>
        <taxon>Psoroptidia</taxon>
        <taxon>Sarcoptoidea</taxon>
        <taxon>Sarcoptidae</taxon>
        <taxon>Sarcoptinae</taxon>
        <taxon>Sarcoptes</taxon>
    </lineage>
</organism>
<dbReference type="InterPro" id="IPR000276">
    <property type="entry name" value="GPCR_Rhodpsn"/>
</dbReference>
<feature type="region of interest" description="Disordered" evidence="9">
    <location>
        <begin position="190"/>
        <end position="220"/>
    </location>
</feature>
<feature type="transmembrane region" description="Helical" evidence="10">
    <location>
        <begin position="291"/>
        <end position="313"/>
    </location>
</feature>
<dbReference type="VEuPathDB" id="VectorBase:SSCA003868"/>
<keyword evidence="5" id="KW-0297">G-protein coupled receptor</keyword>
<dbReference type="AlphaFoldDB" id="A0A132A3M3"/>
<comment type="subcellular location">
    <subcellularLocation>
        <location evidence="1">Membrane</location>
        <topology evidence="1">Multi-pass membrane protein</topology>
    </subcellularLocation>
</comment>
<dbReference type="PANTHER" id="PTHR24238:SF75">
    <property type="entry name" value="CHOLECYSTOKININ-LIKE RECEPTOR AT 17D1-RELATED"/>
    <property type="match status" value="1"/>
</dbReference>
<evidence type="ECO:0000256" key="4">
    <source>
        <dbReference type="ARBA" id="ARBA00022989"/>
    </source>
</evidence>
<dbReference type="PANTHER" id="PTHR24238">
    <property type="entry name" value="G-PROTEIN COUPLED RECEPTOR"/>
    <property type="match status" value="1"/>
</dbReference>
<evidence type="ECO:0000256" key="2">
    <source>
        <dbReference type="ARBA" id="ARBA00010663"/>
    </source>
</evidence>
<evidence type="ECO:0000256" key="5">
    <source>
        <dbReference type="ARBA" id="ARBA00023040"/>
    </source>
</evidence>
<feature type="compositionally biased region" description="Basic and acidic residues" evidence="9">
    <location>
        <begin position="129"/>
        <end position="139"/>
    </location>
</feature>
<evidence type="ECO:0000259" key="11">
    <source>
        <dbReference type="PROSITE" id="PS50262"/>
    </source>
</evidence>